<dbReference type="AlphaFoldDB" id="A0A3E2TVZ8"/>
<evidence type="ECO:0000256" key="4">
    <source>
        <dbReference type="ARBA" id="ARBA00023163"/>
    </source>
</evidence>
<evidence type="ECO:0000256" key="3">
    <source>
        <dbReference type="ARBA" id="ARBA00023082"/>
    </source>
</evidence>
<dbReference type="InterPro" id="IPR014284">
    <property type="entry name" value="RNA_pol_sigma-70_dom"/>
</dbReference>
<dbReference type="SUPFAM" id="SSF88659">
    <property type="entry name" value="Sigma3 and sigma4 domains of RNA polymerase sigma factors"/>
    <property type="match status" value="1"/>
</dbReference>
<keyword evidence="4" id="KW-0804">Transcription</keyword>
<evidence type="ECO:0000313" key="12">
    <source>
        <dbReference type="Proteomes" id="UP000462091"/>
    </source>
</evidence>
<evidence type="ECO:0000313" key="8">
    <source>
        <dbReference type="EMBL" id="RGB83409.1"/>
    </source>
</evidence>
<sequence>MGQLTRNEVFTLAVQRYSDTVYRTAVHNCRCTADAEDVVQDVFEKLLHYNSIFESEEHLKAWLLRVAINRCRDLTRAAHQKDTELDENLPAPDVLEEDGSVLDAIRTLPENYRNAIYLHYYEGYTAAEIGRMMAVPTNTVLSWLRRARAQLHTMLKEEIEDEVV</sequence>
<feature type="domain" description="RNA polymerase sigma-70 region 2" evidence="5">
    <location>
        <begin position="14"/>
        <end position="77"/>
    </location>
</feature>
<evidence type="ECO:0000313" key="11">
    <source>
        <dbReference type="Proteomes" id="UP000260783"/>
    </source>
</evidence>
<dbReference type="GO" id="GO:0006352">
    <property type="term" value="P:DNA-templated transcription initiation"/>
    <property type="evidence" value="ECO:0007669"/>
    <property type="project" value="InterPro"/>
</dbReference>
<evidence type="ECO:0000259" key="5">
    <source>
        <dbReference type="Pfam" id="PF04542"/>
    </source>
</evidence>
<accession>A0A3E2TVZ8</accession>
<dbReference type="EMBL" id="QVEW01000011">
    <property type="protein sequence ID" value="RGB96109.1"/>
    <property type="molecule type" value="Genomic_DNA"/>
</dbReference>
<evidence type="ECO:0000313" key="10">
    <source>
        <dbReference type="Proteomes" id="UP000260782"/>
    </source>
</evidence>
<reference evidence="10 11" key="1">
    <citation type="submission" date="2018-08" db="EMBL/GenBank/DDBJ databases">
        <title>A genome reference for cultivated species of the human gut microbiota.</title>
        <authorList>
            <person name="Zou Y."/>
            <person name="Xue W."/>
            <person name="Luo G."/>
        </authorList>
    </citation>
    <scope>NUCLEOTIDE SEQUENCE [LARGE SCALE GENOMIC DNA]</scope>
    <source>
        <strain evidence="9 11">AF29-11BH</strain>
        <strain evidence="8 10">AF31-14AC</strain>
    </source>
</reference>
<organism evidence="8 10">
    <name type="scientific">Faecalibacterium prausnitzii</name>
    <dbReference type="NCBI Taxonomy" id="853"/>
    <lineage>
        <taxon>Bacteria</taxon>
        <taxon>Bacillati</taxon>
        <taxon>Bacillota</taxon>
        <taxon>Clostridia</taxon>
        <taxon>Eubacteriales</taxon>
        <taxon>Oscillospiraceae</taxon>
        <taxon>Faecalibacterium</taxon>
    </lineage>
</organism>
<dbReference type="PANTHER" id="PTHR43133">
    <property type="entry name" value="RNA POLYMERASE ECF-TYPE SIGMA FACTO"/>
    <property type="match status" value="1"/>
</dbReference>
<dbReference type="NCBIfam" id="TIGR02937">
    <property type="entry name" value="sigma70-ECF"/>
    <property type="match status" value="1"/>
</dbReference>
<evidence type="ECO:0000256" key="1">
    <source>
        <dbReference type="ARBA" id="ARBA00010641"/>
    </source>
</evidence>
<evidence type="ECO:0000313" key="7">
    <source>
        <dbReference type="EMBL" id="MSC52455.1"/>
    </source>
</evidence>
<dbReference type="Gene3D" id="1.10.1740.10">
    <property type="match status" value="1"/>
</dbReference>
<dbReference type="RefSeq" id="WP_015537522.1">
    <property type="nucleotide sequence ID" value="NZ_CP030777.1"/>
</dbReference>
<dbReference type="EMBL" id="WKQM01000025">
    <property type="protein sequence ID" value="MSC52455.1"/>
    <property type="molecule type" value="Genomic_DNA"/>
</dbReference>
<gene>
    <name evidence="9" type="ORF">DWZ04_10565</name>
    <name evidence="8" type="ORF">DWZ25_12245</name>
    <name evidence="7" type="ORF">GKE10_11195</name>
</gene>
<dbReference type="Proteomes" id="UP000260782">
    <property type="component" value="Unassembled WGS sequence"/>
</dbReference>
<dbReference type="Proteomes" id="UP000462091">
    <property type="component" value="Unassembled WGS sequence"/>
</dbReference>
<protein>
    <submittedName>
        <fullName evidence="7 8">RNA polymerase sigma factor</fullName>
    </submittedName>
</protein>
<reference evidence="7 12" key="2">
    <citation type="journal article" date="2019" name="Nat. Med.">
        <title>A library of human gut bacterial isolates paired with longitudinal multiomics data enables mechanistic microbiome research.</title>
        <authorList>
            <person name="Poyet M."/>
            <person name="Groussin M."/>
            <person name="Gibbons S.M."/>
            <person name="Avila-Pacheco J."/>
            <person name="Jiang X."/>
            <person name="Kearney S.M."/>
            <person name="Perrotta A.R."/>
            <person name="Berdy B."/>
            <person name="Zhao S."/>
            <person name="Lieberman T.D."/>
            <person name="Swanson P.K."/>
            <person name="Smith M."/>
            <person name="Roesemann S."/>
            <person name="Alexander J.E."/>
            <person name="Rich S.A."/>
            <person name="Livny J."/>
            <person name="Vlamakis H."/>
            <person name="Clish C."/>
            <person name="Bullock K."/>
            <person name="Deik A."/>
            <person name="Scott J."/>
            <person name="Pierce K.A."/>
            <person name="Xavier R.J."/>
            <person name="Alm E.J."/>
        </authorList>
    </citation>
    <scope>NUCLEOTIDE SEQUENCE [LARGE SCALE GENOMIC DNA]</scope>
    <source>
        <strain evidence="7 12">BIOML-B1</strain>
    </source>
</reference>
<dbReference type="CDD" id="cd06171">
    <property type="entry name" value="Sigma70_r4"/>
    <property type="match status" value="1"/>
</dbReference>
<evidence type="ECO:0000313" key="9">
    <source>
        <dbReference type="EMBL" id="RGB96109.1"/>
    </source>
</evidence>
<dbReference type="Gene3D" id="1.10.10.10">
    <property type="entry name" value="Winged helix-like DNA-binding domain superfamily/Winged helix DNA-binding domain"/>
    <property type="match status" value="1"/>
</dbReference>
<dbReference type="GO" id="GO:0003677">
    <property type="term" value="F:DNA binding"/>
    <property type="evidence" value="ECO:0007669"/>
    <property type="project" value="InterPro"/>
</dbReference>
<dbReference type="SUPFAM" id="SSF88946">
    <property type="entry name" value="Sigma2 domain of RNA polymerase sigma factors"/>
    <property type="match status" value="1"/>
</dbReference>
<name>A0A3E2TVZ8_9FIRM</name>
<dbReference type="InterPro" id="IPR013249">
    <property type="entry name" value="RNA_pol_sigma70_r4_t2"/>
</dbReference>
<feature type="domain" description="RNA polymerase sigma factor 70 region 4 type 2" evidence="6">
    <location>
        <begin position="100"/>
        <end position="151"/>
    </location>
</feature>
<dbReference type="InterPro" id="IPR013325">
    <property type="entry name" value="RNA_pol_sigma_r2"/>
</dbReference>
<evidence type="ECO:0000256" key="2">
    <source>
        <dbReference type="ARBA" id="ARBA00023015"/>
    </source>
</evidence>
<comment type="similarity">
    <text evidence="1">Belongs to the sigma-70 factor family. ECF subfamily.</text>
</comment>
<dbReference type="GO" id="GO:0016987">
    <property type="term" value="F:sigma factor activity"/>
    <property type="evidence" value="ECO:0007669"/>
    <property type="project" value="UniProtKB-KW"/>
</dbReference>
<dbReference type="Pfam" id="PF04542">
    <property type="entry name" value="Sigma70_r2"/>
    <property type="match status" value="1"/>
</dbReference>
<dbReference type="InterPro" id="IPR013324">
    <property type="entry name" value="RNA_pol_sigma_r3/r4-like"/>
</dbReference>
<comment type="caution">
    <text evidence="8">The sequence shown here is derived from an EMBL/GenBank/DDBJ whole genome shotgun (WGS) entry which is preliminary data.</text>
</comment>
<proteinExistence type="inferred from homology"/>
<keyword evidence="3" id="KW-0731">Sigma factor</keyword>
<keyword evidence="2" id="KW-0805">Transcription regulation</keyword>
<dbReference type="EMBL" id="QVES01000016">
    <property type="protein sequence ID" value="RGB83409.1"/>
    <property type="molecule type" value="Genomic_DNA"/>
</dbReference>
<dbReference type="Proteomes" id="UP000260783">
    <property type="component" value="Unassembled WGS sequence"/>
</dbReference>
<evidence type="ECO:0000259" key="6">
    <source>
        <dbReference type="Pfam" id="PF08281"/>
    </source>
</evidence>
<dbReference type="InterPro" id="IPR036388">
    <property type="entry name" value="WH-like_DNA-bd_sf"/>
</dbReference>
<dbReference type="PANTHER" id="PTHR43133:SF51">
    <property type="entry name" value="RNA POLYMERASE SIGMA FACTOR"/>
    <property type="match status" value="1"/>
</dbReference>
<dbReference type="Pfam" id="PF08281">
    <property type="entry name" value="Sigma70_r4_2"/>
    <property type="match status" value="1"/>
</dbReference>
<dbReference type="InterPro" id="IPR007627">
    <property type="entry name" value="RNA_pol_sigma70_r2"/>
</dbReference>
<dbReference type="InterPro" id="IPR039425">
    <property type="entry name" value="RNA_pol_sigma-70-like"/>
</dbReference>